<comment type="caution">
    <text evidence="2">The sequence shown here is derived from an EMBL/GenBank/DDBJ whole genome shotgun (WGS) entry which is preliminary data.</text>
</comment>
<sequence>MTTYDGPATVTAGGTEYEVTARLTSTSTEWYGSLDVPDGEAAWAIFNTDDHTLRIGDREASFVAQGAGTDMDIQGSGRPPFGS</sequence>
<proteinExistence type="predicted"/>
<dbReference type="InterPro" id="IPR032371">
    <property type="entry name" value="DUF4873"/>
</dbReference>
<dbReference type="GeneID" id="86829651"/>
<evidence type="ECO:0000313" key="3">
    <source>
        <dbReference type="Proteomes" id="UP000629287"/>
    </source>
</evidence>
<keyword evidence="3" id="KW-1185">Reference proteome</keyword>
<gene>
    <name evidence="2" type="ORF">H4687_005093</name>
</gene>
<dbReference type="AlphaFoldDB" id="A0A8I0PA67"/>
<dbReference type="RefSeq" id="WP_046914914.1">
    <property type="nucleotide sequence ID" value="NZ_JADBGF010000001.1"/>
</dbReference>
<dbReference type="Proteomes" id="UP000629287">
    <property type="component" value="Unassembled WGS sequence"/>
</dbReference>
<dbReference type="Pfam" id="PF16170">
    <property type="entry name" value="DUF4873"/>
    <property type="match status" value="1"/>
</dbReference>
<feature type="domain" description="DUF4873" evidence="1">
    <location>
        <begin position="3"/>
        <end position="81"/>
    </location>
</feature>
<evidence type="ECO:0000259" key="1">
    <source>
        <dbReference type="Pfam" id="PF16170"/>
    </source>
</evidence>
<accession>A0A8I0PA67</accession>
<protein>
    <recommendedName>
        <fullName evidence="1">DUF4873 domain-containing protein</fullName>
    </recommendedName>
</protein>
<organism evidence="2 3">
    <name type="scientific">Streptomyces stelliscabiei</name>
    <dbReference type="NCBI Taxonomy" id="146820"/>
    <lineage>
        <taxon>Bacteria</taxon>
        <taxon>Bacillati</taxon>
        <taxon>Actinomycetota</taxon>
        <taxon>Actinomycetes</taxon>
        <taxon>Kitasatosporales</taxon>
        <taxon>Streptomycetaceae</taxon>
        <taxon>Streptomyces</taxon>
    </lineage>
</organism>
<evidence type="ECO:0000313" key="2">
    <source>
        <dbReference type="EMBL" id="MBE1598964.1"/>
    </source>
</evidence>
<reference evidence="2 3" key="1">
    <citation type="submission" date="2020-10" db="EMBL/GenBank/DDBJ databases">
        <title>Sequencing the genomes of 1000 actinobacteria strains.</title>
        <authorList>
            <person name="Klenk H.-P."/>
        </authorList>
    </citation>
    <scope>NUCLEOTIDE SEQUENCE [LARGE SCALE GENOMIC DNA]</scope>
    <source>
        <strain evidence="2 3">DSM 41803</strain>
    </source>
</reference>
<name>A0A8I0PA67_9ACTN</name>
<dbReference type="OrthoDB" id="4316808at2"/>
<dbReference type="EMBL" id="JADBGF010000001">
    <property type="protein sequence ID" value="MBE1598964.1"/>
    <property type="molecule type" value="Genomic_DNA"/>
</dbReference>